<dbReference type="AlphaFoldDB" id="A0A812R819"/>
<dbReference type="Proteomes" id="UP000604046">
    <property type="component" value="Unassembled WGS sequence"/>
</dbReference>
<reference evidence="3" key="1">
    <citation type="submission" date="2021-02" db="EMBL/GenBank/DDBJ databases">
        <authorList>
            <person name="Dougan E. K."/>
            <person name="Rhodes N."/>
            <person name="Thang M."/>
            <person name="Chan C."/>
        </authorList>
    </citation>
    <scope>NUCLEOTIDE SEQUENCE</scope>
</reference>
<evidence type="ECO:0000256" key="1">
    <source>
        <dbReference type="SAM" id="Coils"/>
    </source>
</evidence>
<accession>A0A812R819</accession>
<feature type="compositionally biased region" description="Low complexity" evidence="2">
    <location>
        <begin position="113"/>
        <end position="127"/>
    </location>
</feature>
<comment type="caution">
    <text evidence="3">The sequence shown here is derived from an EMBL/GenBank/DDBJ whole genome shotgun (WGS) entry which is preliminary data.</text>
</comment>
<dbReference type="OrthoDB" id="10586517at2759"/>
<protein>
    <submittedName>
        <fullName evidence="3">Uncharacterized protein</fullName>
    </submittedName>
</protein>
<organism evidence="3 4">
    <name type="scientific">Symbiodinium natans</name>
    <dbReference type="NCBI Taxonomy" id="878477"/>
    <lineage>
        <taxon>Eukaryota</taxon>
        <taxon>Sar</taxon>
        <taxon>Alveolata</taxon>
        <taxon>Dinophyceae</taxon>
        <taxon>Suessiales</taxon>
        <taxon>Symbiodiniaceae</taxon>
        <taxon>Symbiodinium</taxon>
    </lineage>
</organism>
<feature type="region of interest" description="Disordered" evidence="2">
    <location>
        <begin position="51"/>
        <end position="179"/>
    </location>
</feature>
<keyword evidence="4" id="KW-1185">Reference proteome</keyword>
<sequence length="366" mass="39882">MVTTSPRLPLDGSECLDAARSQGLRQPPAPPLLVKEAGDISCCLSRDRSVDLGMDSRTPANADEAVEAARQASERARRTRLRASRPRTKTVSAAEPLARSRAQRQAREQHADSLPTPQSSLTPLSSSILDDMRTSFKDPDCASDGTTPSTSHVGSLQNRPVALPPPPPDHDAGSSPADDAWSWKSIPAGGSACITPAGTGTMMDSQTPIHTEVSEASMRWQPPICNILPPLPPVSCELRFWIEAMEAAQKGDLLQDAARFFDPRMPTKPRRSAHNASKDPKAEVDAEVSSLRQQMQAICQDRDAARSELAQLQADHRRLQESAEELRQKQQELEVQRKDPGFVLCPFCACGYVPRGGTVKTQCFDF</sequence>
<feature type="region of interest" description="Disordered" evidence="2">
    <location>
        <begin position="264"/>
        <end position="287"/>
    </location>
</feature>
<feature type="compositionally biased region" description="Basic residues" evidence="2">
    <location>
        <begin position="77"/>
        <end position="88"/>
    </location>
</feature>
<feature type="compositionally biased region" description="Polar residues" evidence="2">
    <location>
        <begin position="144"/>
        <end position="158"/>
    </location>
</feature>
<name>A0A812R819_9DINO</name>
<gene>
    <name evidence="3" type="ORF">SNAT2548_LOCUS23137</name>
</gene>
<evidence type="ECO:0000313" key="4">
    <source>
        <dbReference type="Proteomes" id="UP000604046"/>
    </source>
</evidence>
<proteinExistence type="predicted"/>
<feature type="compositionally biased region" description="Basic and acidic residues" evidence="2">
    <location>
        <begin position="130"/>
        <end position="140"/>
    </location>
</feature>
<evidence type="ECO:0000313" key="3">
    <source>
        <dbReference type="EMBL" id="CAE7425208.1"/>
    </source>
</evidence>
<evidence type="ECO:0000256" key="2">
    <source>
        <dbReference type="SAM" id="MobiDB-lite"/>
    </source>
</evidence>
<keyword evidence="1" id="KW-0175">Coiled coil</keyword>
<dbReference type="EMBL" id="CAJNDS010002312">
    <property type="protein sequence ID" value="CAE7425208.1"/>
    <property type="molecule type" value="Genomic_DNA"/>
</dbReference>
<feature type="coiled-coil region" evidence="1">
    <location>
        <begin position="295"/>
        <end position="339"/>
    </location>
</feature>